<reference evidence="1 2" key="1">
    <citation type="submission" date="2016-10" db="EMBL/GenBank/DDBJ databases">
        <authorList>
            <person name="de Groot N.N."/>
        </authorList>
    </citation>
    <scope>NUCLEOTIDE SEQUENCE [LARGE SCALE GENOMIC DNA]</scope>
    <source>
        <strain evidence="1 2">DSM 28129</strain>
    </source>
</reference>
<dbReference type="RefSeq" id="WP_245742355.1">
    <property type="nucleotide sequence ID" value="NZ_FNBG01000012.1"/>
</dbReference>
<evidence type="ECO:0000313" key="2">
    <source>
        <dbReference type="Proteomes" id="UP000198972"/>
    </source>
</evidence>
<protein>
    <submittedName>
        <fullName evidence="1">Uncharacterized protein</fullName>
    </submittedName>
</protein>
<sequence length="49" mass="5430">MVQMVCKVKPVLYGTSDVDISFIEDVIGGNLQDHAELLGPNRRLLMRTG</sequence>
<dbReference type="AlphaFoldDB" id="A0A1G7LY87"/>
<evidence type="ECO:0000313" key="1">
    <source>
        <dbReference type="EMBL" id="SDF54413.1"/>
    </source>
</evidence>
<dbReference type="Proteomes" id="UP000198972">
    <property type="component" value="Unassembled WGS sequence"/>
</dbReference>
<dbReference type="EMBL" id="FNBG01000012">
    <property type="protein sequence ID" value="SDF54413.1"/>
    <property type="molecule type" value="Genomic_DNA"/>
</dbReference>
<accession>A0A1G7LY87</accession>
<gene>
    <name evidence="1" type="ORF">SAMN04488542_112107</name>
</gene>
<name>A0A1G7LY87_9BACL</name>
<keyword evidence="2" id="KW-1185">Reference proteome</keyword>
<proteinExistence type="predicted"/>
<organism evidence="1 2">
    <name type="scientific">Fontibacillus panacisegetis</name>
    <dbReference type="NCBI Taxonomy" id="670482"/>
    <lineage>
        <taxon>Bacteria</taxon>
        <taxon>Bacillati</taxon>
        <taxon>Bacillota</taxon>
        <taxon>Bacilli</taxon>
        <taxon>Bacillales</taxon>
        <taxon>Paenibacillaceae</taxon>
        <taxon>Fontibacillus</taxon>
    </lineage>
</organism>